<proteinExistence type="predicted"/>
<dbReference type="Proteomes" id="UP000663870">
    <property type="component" value="Unassembled WGS sequence"/>
</dbReference>
<dbReference type="EMBL" id="CAJNOL010005005">
    <property type="protein sequence ID" value="CAF1598336.1"/>
    <property type="molecule type" value="Genomic_DNA"/>
</dbReference>
<keyword evidence="5" id="KW-1185">Reference proteome</keyword>
<evidence type="ECO:0000313" key="2">
    <source>
        <dbReference type="EMBL" id="CAF1344002.1"/>
    </source>
</evidence>
<gene>
    <name evidence="3" type="ORF">JXQ802_LOCUS48003</name>
    <name evidence="2" type="ORF">PYM288_LOCUS32042</name>
</gene>
<keyword evidence="1" id="KW-0175">Coiled coil</keyword>
<dbReference type="EMBL" id="CAJNOH010003649">
    <property type="protein sequence ID" value="CAF1344002.1"/>
    <property type="molecule type" value="Genomic_DNA"/>
</dbReference>
<protein>
    <submittedName>
        <fullName evidence="2">Uncharacterized protein</fullName>
    </submittedName>
</protein>
<name>A0A815GS80_9BILA</name>
<evidence type="ECO:0000313" key="5">
    <source>
        <dbReference type="Proteomes" id="UP000663870"/>
    </source>
</evidence>
<dbReference type="Proteomes" id="UP000663854">
    <property type="component" value="Unassembled WGS sequence"/>
</dbReference>
<sequence length="82" mass="9287">MSRRAQVENIEKEDAKAELPKLEEEKKVLEKQFDEALEKGENADNDMDAAIQNKIADSLEADLQDLNKEIEETKAKADDKSP</sequence>
<evidence type="ECO:0000313" key="3">
    <source>
        <dbReference type="EMBL" id="CAF1598336.1"/>
    </source>
</evidence>
<dbReference type="AlphaFoldDB" id="A0A815GS80"/>
<organism evidence="2 4">
    <name type="scientific">Rotaria sordida</name>
    <dbReference type="NCBI Taxonomy" id="392033"/>
    <lineage>
        <taxon>Eukaryota</taxon>
        <taxon>Metazoa</taxon>
        <taxon>Spiralia</taxon>
        <taxon>Gnathifera</taxon>
        <taxon>Rotifera</taxon>
        <taxon>Eurotatoria</taxon>
        <taxon>Bdelloidea</taxon>
        <taxon>Philodinida</taxon>
        <taxon>Philodinidae</taxon>
        <taxon>Rotaria</taxon>
    </lineage>
</organism>
<comment type="caution">
    <text evidence="2">The sequence shown here is derived from an EMBL/GenBank/DDBJ whole genome shotgun (WGS) entry which is preliminary data.</text>
</comment>
<reference evidence="2" key="1">
    <citation type="submission" date="2021-02" db="EMBL/GenBank/DDBJ databases">
        <authorList>
            <person name="Nowell W R."/>
        </authorList>
    </citation>
    <scope>NUCLEOTIDE SEQUENCE</scope>
</reference>
<feature type="coiled-coil region" evidence="1">
    <location>
        <begin position="5"/>
        <end position="80"/>
    </location>
</feature>
<evidence type="ECO:0000256" key="1">
    <source>
        <dbReference type="SAM" id="Coils"/>
    </source>
</evidence>
<evidence type="ECO:0000313" key="4">
    <source>
        <dbReference type="Proteomes" id="UP000663854"/>
    </source>
</evidence>
<accession>A0A815GS80</accession>